<feature type="transmembrane region" description="Helical" evidence="1">
    <location>
        <begin position="24"/>
        <end position="49"/>
    </location>
</feature>
<dbReference type="Proteomes" id="UP000648352">
    <property type="component" value="Unassembled WGS sequence"/>
</dbReference>
<keyword evidence="1" id="KW-0812">Transmembrane</keyword>
<sequence length="473" mass="49544">MSTDVTRRGTRRGGGRRGARRRRVFATTFAVVVGMLLVVGLGGAGIASLQGPRVTEVQFDPEAAISASGSRLILTTTRALQEVEPEQVTVTPATPFTVDTSGRSVGVRFTLPLYDDTEYTVRVEGLQAVGGGPEADVVETLQTPPLELFILRRSDTGDTIFRTDLTGESAVPVYEHPHIEDFRATSSRLVVSVLDEDDETALIVTDLDGAGATELTLPGDGRVTNLQSADRGDLIGYVYTADDVGIGGGAESVLYTASLRDPDAEPVAVAIAGDEQRVADWRFVPDTDALLVLTFDSRLLLSASTGADAVELGTAIAIDGIARGTPVAAVERVDGLVLVNLVDGTEAALPLATADMRPSLVLPLPDDAGTLQTVARFDGLTPVSTSVEVVSADGTSRSVFETGGADAVLQTCVSPSGRYAAVLVAPDVVSNPYDMYGVPLPQTLETHIVALADGELVVPLTGFDVSWCQVPPQ</sequence>
<gene>
    <name evidence="2" type="ORF">H9651_07390</name>
</gene>
<evidence type="ECO:0000313" key="3">
    <source>
        <dbReference type="Proteomes" id="UP000648352"/>
    </source>
</evidence>
<evidence type="ECO:0000256" key="1">
    <source>
        <dbReference type="SAM" id="Phobius"/>
    </source>
</evidence>
<proteinExistence type="predicted"/>
<keyword evidence="3" id="KW-1185">Reference proteome</keyword>
<comment type="caution">
    <text evidence="2">The sequence shown here is derived from an EMBL/GenBank/DDBJ whole genome shotgun (WGS) entry which is preliminary data.</text>
</comment>
<accession>A0ABR8S1V7</accession>
<dbReference type="RefSeq" id="WP_191718661.1">
    <property type="nucleotide sequence ID" value="NZ_JACSQP010000004.1"/>
</dbReference>
<protein>
    <recommendedName>
        <fullName evidence="4">SbsA Ig-like domain-containing protein</fullName>
    </recommendedName>
</protein>
<evidence type="ECO:0008006" key="4">
    <source>
        <dbReference type="Google" id="ProtNLM"/>
    </source>
</evidence>
<keyword evidence="1" id="KW-1133">Transmembrane helix</keyword>
<evidence type="ECO:0000313" key="2">
    <source>
        <dbReference type="EMBL" id="MBD7957459.1"/>
    </source>
</evidence>
<organism evidence="2 3">
    <name type="scientific">Microbacterium pullorum</name>
    <dbReference type="NCBI Taxonomy" id="2762236"/>
    <lineage>
        <taxon>Bacteria</taxon>
        <taxon>Bacillati</taxon>
        <taxon>Actinomycetota</taxon>
        <taxon>Actinomycetes</taxon>
        <taxon>Micrococcales</taxon>
        <taxon>Microbacteriaceae</taxon>
        <taxon>Microbacterium</taxon>
    </lineage>
</organism>
<dbReference type="SUPFAM" id="SSF82171">
    <property type="entry name" value="DPP6 N-terminal domain-like"/>
    <property type="match status" value="1"/>
</dbReference>
<dbReference type="EMBL" id="JACSQP010000004">
    <property type="protein sequence ID" value="MBD7957459.1"/>
    <property type="molecule type" value="Genomic_DNA"/>
</dbReference>
<reference evidence="2 3" key="1">
    <citation type="submission" date="2020-08" db="EMBL/GenBank/DDBJ databases">
        <title>A Genomic Blueprint of the Chicken Gut Microbiome.</title>
        <authorList>
            <person name="Gilroy R."/>
            <person name="Ravi A."/>
            <person name="Getino M."/>
            <person name="Pursley I."/>
            <person name="Horton D.L."/>
            <person name="Alikhan N.-F."/>
            <person name="Baker D."/>
            <person name="Gharbi K."/>
            <person name="Hall N."/>
            <person name="Watson M."/>
            <person name="Adriaenssens E.M."/>
            <person name="Foster-Nyarko E."/>
            <person name="Jarju S."/>
            <person name="Secka A."/>
            <person name="Antonio M."/>
            <person name="Oren A."/>
            <person name="Chaudhuri R."/>
            <person name="La Ragione R.M."/>
            <person name="Hildebrand F."/>
            <person name="Pallen M.J."/>
        </authorList>
    </citation>
    <scope>NUCLEOTIDE SEQUENCE [LARGE SCALE GENOMIC DNA]</scope>
    <source>
        <strain evidence="2 3">Sa4CUA7</strain>
    </source>
</reference>
<keyword evidence="1" id="KW-0472">Membrane</keyword>
<name>A0ABR8S1V7_9MICO</name>